<dbReference type="AlphaFoldDB" id="A0AA85BPQ9"/>
<organism evidence="1 2">
    <name type="scientific">Schistosoma mattheei</name>
    <dbReference type="NCBI Taxonomy" id="31246"/>
    <lineage>
        <taxon>Eukaryota</taxon>
        <taxon>Metazoa</taxon>
        <taxon>Spiralia</taxon>
        <taxon>Lophotrochozoa</taxon>
        <taxon>Platyhelminthes</taxon>
        <taxon>Trematoda</taxon>
        <taxon>Digenea</taxon>
        <taxon>Strigeidida</taxon>
        <taxon>Schistosomatoidea</taxon>
        <taxon>Schistosomatidae</taxon>
        <taxon>Schistosoma</taxon>
    </lineage>
</organism>
<dbReference type="WBParaSite" id="SMTH1_64770.1">
    <property type="protein sequence ID" value="SMTH1_64770.1"/>
    <property type="gene ID" value="SMTH1_64770"/>
</dbReference>
<name>A0AA85BPQ9_9TREM</name>
<evidence type="ECO:0000313" key="1">
    <source>
        <dbReference type="Proteomes" id="UP000050791"/>
    </source>
</evidence>
<evidence type="ECO:0000313" key="2">
    <source>
        <dbReference type="WBParaSite" id="SMTH1_64770.1"/>
    </source>
</evidence>
<sequence>MDQVLRALDHMSISTKSDDLLEKFTNKYHSIHTLSEPLASKLIRSCLEAAVPRFFDVYGHKGVQNMSSAISDLTKTMHNVSSAISDLNINVKQLPSKSNEREEPHHFDCGLSSQQFPLSSEEELSSSETLPYLTALWLQSSVLTDITILSNNNK</sequence>
<dbReference type="Proteomes" id="UP000050791">
    <property type="component" value="Unassembled WGS sequence"/>
</dbReference>
<protein>
    <submittedName>
        <fullName evidence="2">Uncharacterized protein</fullName>
    </submittedName>
</protein>
<proteinExistence type="predicted"/>
<accession>A0AA85BPQ9</accession>
<reference evidence="2" key="1">
    <citation type="submission" date="2023-11" db="UniProtKB">
        <authorList>
            <consortium name="WormBaseParasite"/>
        </authorList>
    </citation>
    <scope>IDENTIFICATION</scope>
</reference>